<dbReference type="AlphaFoldDB" id="A0A4S1WKI7"/>
<name>A0A4S1WKI7_9SPHN</name>
<dbReference type="EMBL" id="SRXU01000004">
    <property type="protein sequence ID" value="TGX42300.1"/>
    <property type="molecule type" value="Genomic_DNA"/>
</dbReference>
<dbReference type="Pfam" id="PF04480">
    <property type="entry name" value="DUF559"/>
    <property type="match status" value="1"/>
</dbReference>
<accession>A0A4S1WKI7</accession>
<dbReference type="InterPro" id="IPR011335">
    <property type="entry name" value="Restrct_endonuc-II-like"/>
</dbReference>
<reference evidence="2 3" key="1">
    <citation type="submission" date="2019-04" db="EMBL/GenBank/DDBJ databases">
        <title>Sphingomonas psychrotolerans sp. nov., isolated from soil in the Tianshan Mountains, Xinjiang, China.</title>
        <authorList>
            <person name="Luo Y."/>
            <person name="Sheng H."/>
        </authorList>
    </citation>
    <scope>NUCLEOTIDE SEQUENCE [LARGE SCALE GENOMIC DNA]</scope>
    <source>
        <strain evidence="2 3">KIS18-15</strain>
    </source>
</reference>
<gene>
    <name evidence="2" type="ORF">E5A74_10635</name>
</gene>
<protein>
    <submittedName>
        <fullName evidence="2">DUF559 domain-containing protein</fullName>
    </submittedName>
</protein>
<dbReference type="Gene3D" id="3.40.960.10">
    <property type="entry name" value="VSR Endonuclease"/>
    <property type="match status" value="1"/>
</dbReference>
<dbReference type="PANTHER" id="PTHR38590">
    <property type="entry name" value="BLL0828 PROTEIN"/>
    <property type="match status" value="1"/>
</dbReference>
<keyword evidence="3" id="KW-1185">Reference proteome</keyword>
<dbReference type="OrthoDB" id="9798754at2"/>
<sequence>MLRPETARARKQRREMSYPEVLLWQRLRRRNSGLHFRNHHAIGPYVVDFYFAPKRRAIEVDGQIHSTATAIAQDRERDRSIRENRYRLVRINAADVLQDADAVAAAIISLVASPLHQPAAGPPPRSGEDQGK</sequence>
<comment type="caution">
    <text evidence="2">The sequence shown here is derived from an EMBL/GenBank/DDBJ whole genome shotgun (WGS) entry which is preliminary data.</text>
</comment>
<dbReference type="Proteomes" id="UP000309848">
    <property type="component" value="Unassembled WGS sequence"/>
</dbReference>
<proteinExistence type="predicted"/>
<organism evidence="2 3">
    <name type="scientific">Sphingomonas naasensis</name>
    <dbReference type="NCBI Taxonomy" id="1344951"/>
    <lineage>
        <taxon>Bacteria</taxon>
        <taxon>Pseudomonadati</taxon>
        <taxon>Pseudomonadota</taxon>
        <taxon>Alphaproteobacteria</taxon>
        <taxon>Sphingomonadales</taxon>
        <taxon>Sphingomonadaceae</taxon>
        <taxon>Sphingomonas</taxon>
    </lineage>
</organism>
<evidence type="ECO:0000313" key="3">
    <source>
        <dbReference type="Proteomes" id="UP000309848"/>
    </source>
</evidence>
<dbReference type="InterPro" id="IPR007569">
    <property type="entry name" value="DUF559"/>
</dbReference>
<dbReference type="PANTHER" id="PTHR38590:SF1">
    <property type="entry name" value="BLL0828 PROTEIN"/>
    <property type="match status" value="1"/>
</dbReference>
<dbReference type="SUPFAM" id="SSF52980">
    <property type="entry name" value="Restriction endonuclease-like"/>
    <property type="match status" value="1"/>
</dbReference>
<evidence type="ECO:0000259" key="1">
    <source>
        <dbReference type="Pfam" id="PF04480"/>
    </source>
</evidence>
<dbReference type="RefSeq" id="WP_135984663.1">
    <property type="nucleotide sequence ID" value="NZ_JAASQM010000004.1"/>
</dbReference>
<feature type="domain" description="DUF559" evidence="1">
    <location>
        <begin position="6"/>
        <end position="109"/>
    </location>
</feature>
<evidence type="ECO:0000313" key="2">
    <source>
        <dbReference type="EMBL" id="TGX42300.1"/>
    </source>
</evidence>
<dbReference type="InterPro" id="IPR047216">
    <property type="entry name" value="Endonuclease_DUF559_bact"/>
</dbReference>